<organism evidence="1 2">
    <name type="scientific">Pleurodeles waltl</name>
    <name type="common">Iberian ribbed newt</name>
    <dbReference type="NCBI Taxonomy" id="8319"/>
    <lineage>
        <taxon>Eukaryota</taxon>
        <taxon>Metazoa</taxon>
        <taxon>Chordata</taxon>
        <taxon>Craniata</taxon>
        <taxon>Vertebrata</taxon>
        <taxon>Euteleostomi</taxon>
        <taxon>Amphibia</taxon>
        <taxon>Batrachia</taxon>
        <taxon>Caudata</taxon>
        <taxon>Salamandroidea</taxon>
        <taxon>Salamandridae</taxon>
        <taxon>Pleurodelinae</taxon>
        <taxon>Pleurodeles</taxon>
    </lineage>
</organism>
<reference evidence="1" key="1">
    <citation type="journal article" date="2022" name="bioRxiv">
        <title>Sequencing and chromosome-scale assembly of the giantPleurodeles waltlgenome.</title>
        <authorList>
            <person name="Brown T."/>
            <person name="Elewa A."/>
            <person name="Iarovenko S."/>
            <person name="Subramanian E."/>
            <person name="Araus A.J."/>
            <person name="Petzold A."/>
            <person name="Susuki M."/>
            <person name="Suzuki K.-i.T."/>
            <person name="Hayashi T."/>
            <person name="Toyoda A."/>
            <person name="Oliveira C."/>
            <person name="Osipova E."/>
            <person name="Leigh N.D."/>
            <person name="Simon A."/>
            <person name="Yun M.H."/>
        </authorList>
    </citation>
    <scope>NUCLEOTIDE SEQUENCE</scope>
    <source>
        <strain evidence="1">20211129_DDA</strain>
        <tissue evidence="1">Liver</tissue>
    </source>
</reference>
<feature type="non-terminal residue" evidence="1">
    <location>
        <position position="65"/>
    </location>
</feature>
<comment type="caution">
    <text evidence="1">The sequence shown here is derived from an EMBL/GenBank/DDBJ whole genome shotgun (WGS) entry which is preliminary data.</text>
</comment>
<dbReference type="Proteomes" id="UP001066276">
    <property type="component" value="Chromosome 1_2"/>
</dbReference>
<evidence type="ECO:0000313" key="2">
    <source>
        <dbReference type="Proteomes" id="UP001066276"/>
    </source>
</evidence>
<sequence length="65" mass="6970">CGSMVRAAEPDAEIWPGTRVQFPPWWVLGSISSDLIILALVPNLIHGSHSVTLGNSLLNLHNGPN</sequence>
<proteinExistence type="predicted"/>
<accession>A0AAV7W254</accession>
<protein>
    <submittedName>
        <fullName evidence="1">Uncharacterized protein</fullName>
    </submittedName>
</protein>
<name>A0AAV7W254_PLEWA</name>
<gene>
    <name evidence="1" type="ORF">NDU88_002345</name>
</gene>
<dbReference type="EMBL" id="JANPWB010000002">
    <property type="protein sequence ID" value="KAJ1206952.1"/>
    <property type="molecule type" value="Genomic_DNA"/>
</dbReference>
<evidence type="ECO:0000313" key="1">
    <source>
        <dbReference type="EMBL" id="KAJ1206952.1"/>
    </source>
</evidence>
<feature type="non-terminal residue" evidence="1">
    <location>
        <position position="1"/>
    </location>
</feature>
<dbReference type="AlphaFoldDB" id="A0AAV7W254"/>
<keyword evidence="2" id="KW-1185">Reference proteome</keyword>